<gene>
    <name evidence="3" type="ORF">FNV43_RR16502</name>
</gene>
<dbReference type="AlphaFoldDB" id="A0A8K0GYY4"/>
<comment type="caution">
    <text evidence="3">The sequence shown here is derived from an EMBL/GenBank/DDBJ whole genome shotgun (WGS) entry which is preliminary data.</text>
</comment>
<name>A0A8K0GYY4_9ROSA</name>
<keyword evidence="1" id="KW-0812">Transmembrane</keyword>
<evidence type="ECO:0000256" key="1">
    <source>
        <dbReference type="SAM" id="Phobius"/>
    </source>
</evidence>
<dbReference type="EMBL" id="VOIH02000007">
    <property type="protein sequence ID" value="KAF3442586.1"/>
    <property type="molecule type" value="Genomic_DNA"/>
</dbReference>
<dbReference type="PANTHER" id="PTHR33659:SF11">
    <property type="entry name" value="TRANSMEMBRANE PROTEIN"/>
    <property type="match status" value="1"/>
</dbReference>
<evidence type="ECO:0000313" key="4">
    <source>
        <dbReference type="Proteomes" id="UP000796880"/>
    </source>
</evidence>
<evidence type="ECO:0000256" key="2">
    <source>
        <dbReference type="SAM" id="SignalP"/>
    </source>
</evidence>
<protein>
    <submittedName>
        <fullName evidence="3">Uncharacterized protein</fullName>
    </submittedName>
</protein>
<feature type="transmembrane region" description="Helical" evidence="1">
    <location>
        <begin position="42"/>
        <end position="65"/>
    </location>
</feature>
<feature type="signal peptide" evidence="2">
    <location>
        <begin position="1"/>
        <end position="26"/>
    </location>
</feature>
<keyword evidence="2" id="KW-0732">Signal</keyword>
<organism evidence="3 4">
    <name type="scientific">Rhamnella rubrinervis</name>
    <dbReference type="NCBI Taxonomy" id="2594499"/>
    <lineage>
        <taxon>Eukaryota</taxon>
        <taxon>Viridiplantae</taxon>
        <taxon>Streptophyta</taxon>
        <taxon>Embryophyta</taxon>
        <taxon>Tracheophyta</taxon>
        <taxon>Spermatophyta</taxon>
        <taxon>Magnoliopsida</taxon>
        <taxon>eudicotyledons</taxon>
        <taxon>Gunneridae</taxon>
        <taxon>Pentapetalae</taxon>
        <taxon>rosids</taxon>
        <taxon>fabids</taxon>
        <taxon>Rosales</taxon>
        <taxon>Rhamnaceae</taxon>
        <taxon>rhamnoid group</taxon>
        <taxon>Rhamneae</taxon>
        <taxon>Rhamnella</taxon>
    </lineage>
</organism>
<keyword evidence="4" id="KW-1185">Reference proteome</keyword>
<proteinExistence type="predicted"/>
<dbReference type="Proteomes" id="UP000796880">
    <property type="component" value="Unassembled WGS sequence"/>
</dbReference>
<evidence type="ECO:0000313" key="3">
    <source>
        <dbReference type="EMBL" id="KAF3442586.1"/>
    </source>
</evidence>
<feature type="chain" id="PRO_5035425659" evidence="2">
    <location>
        <begin position="27"/>
        <end position="66"/>
    </location>
</feature>
<keyword evidence="1" id="KW-1133">Transmembrane helix</keyword>
<keyword evidence="1" id="KW-0472">Membrane</keyword>
<dbReference type="PANTHER" id="PTHR33659">
    <property type="entry name" value="PROTEIN, PUTATIVE-RELATED-RELATED"/>
    <property type="match status" value="1"/>
</dbReference>
<accession>A0A8K0GYY4</accession>
<sequence length="66" mass="6594">MAQYSSSSKVFTLVLAIFMAVALVSAQDFGTAQSPAPSPDAGAAFSLPVSVVAVASSLVFSLLALS</sequence>
<reference evidence="3" key="1">
    <citation type="submission" date="2020-03" db="EMBL/GenBank/DDBJ databases">
        <title>A high-quality chromosome-level genome assembly of a woody plant with both climbing and erect habits, Rhamnella rubrinervis.</title>
        <authorList>
            <person name="Lu Z."/>
            <person name="Yang Y."/>
            <person name="Zhu X."/>
            <person name="Sun Y."/>
        </authorList>
    </citation>
    <scope>NUCLEOTIDE SEQUENCE</scope>
    <source>
        <strain evidence="3">BYM</strain>
        <tissue evidence="3">Leaf</tissue>
    </source>
</reference>